<evidence type="ECO:0000313" key="4">
    <source>
        <dbReference type="Proteomes" id="UP000221165"/>
    </source>
</evidence>
<dbReference type="AlphaFoldDB" id="A0A2C6KUB3"/>
<dbReference type="Proteomes" id="UP000221165">
    <property type="component" value="Unassembled WGS sequence"/>
</dbReference>
<dbReference type="Pfam" id="PF04092">
    <property type="entry name" value="SAG"/>
    <property type="match status" value="1"/>
</dbReference>
<dbReference type="InterPro" id="IPR036755">
    <property type="entry name" value="SRS_dom_sf"/>
</dbReference>
<accession>A0A2C6KUB3</accession>
<dbReference type="OrthoDB" id="328836at2759"/>
<dbReference type="SUPFAM" id="SSF74877">
    <property type="entry name" value="Major surface antigen p30, SAG1"/>
    <property type="match status" value="1"/>
</dbReference>
<dbReference type="EMBL" id="MIGC01000998">
    <property type="protein sequence ID" value="PHJ23810.1"/>
    <property type="molecule type" value="Genomic_DNA"/>
</dbReference>
<organism evidence="3 4">
    <name type="scientific">Cystoisospora suis</name>
    <dbReference type="NCBI Taxonomy" id="483139"/>
    <lineage>
        <taxon>Eukaryota</taxon>
        <taxon>Sar</taxon>
        <taxon>Alveolata</taxon>
        <taxon>Apicomplexa</taxon>
        <taxon>Conoidasida</taxon>
        <taxon>Coccidia</taxon>
        <taxon>Eucoccidiorida</taxon>
        <taxon>Eimeriorina</taxon>
        <taxon>Sarcocystidae</taxon>
        <taxon>Cystoisospora</taxon>
    </lineage>
</organism>
<feature type="signal peptide" evidence="1">
    <location>
        <begin position="1"/>
        <end position="24"/>
    </location>
</feature>
<dbReference type="Gene3D" id="2.60.40.1320">
    <property type="entry name" value="SRS domain"/>
    <property type="match status" value="1"/>
</dbReference>
<dbReference type="GeneID" id="94425754"/>
<feature type="chain" id="PRO_5013265397" evidence="1">
    <location>
        <begin position="25"/>
        <end position="173"/>
    </location>
</feature>
<dbReference type="VEuPathDB" id="ToxoDB:CSUI_002341"/>
<evidence type="ECO:0000259" key="2">
    <source>
        <dbReference type="Pfam" id="PF04092"/>
    </source>
</evidence>
<keyword evidence="1" id="KW-0732">Signal</keyword>
<dbReference type="RefSeq" id="XP_067925484.1">
    <property type="nucleotide sequence ID" value="XM_068062543.1"/>
</dbReference>
<dbReference type="InterPro" id="IPR007226">
    <property type="entry name" value="SRS_dom"/>
</dbReference>
<dbReference type="GO" id="GO:0016020">
    <property type="term" value="C:membrane"/>
    <property type="evidence" value="ECO:0007669"/>
    <property type="project" value="InterPro"/>
</dbReference>
<evidence type="ECO:0000256" key="1">
    <source>
        <dbReference type="SAM" id="SignalP"/>
    </source>
</evidence>
<protein>
    <submittedName>
        <fullName evidence="3">Sag-related sequence srs42</fullName>
    </submittedName>
</protein>
<keyword evidence="4" id="KW-1185">Reference proteome</keyword>
<reference evidence="3 4" key="1">
    <citation type="journal article" date="2017" name="Int. J. Parasitol.">
        <title>The genome of the protozoan parasite Cystoisospora suis and a reverse vaccinology approach to identify vaccine candidates.</title>
        <authorList>
            <person name="Palmieri N."/>
            <person name="Shrestha A."/>
            <person name="Ruttkowski B."/>
            <person name="Beck T."/>
            <person name="Vogl C."/>
            <person name="Tomley F."/>
            <person name="Blake D.P."/>
            <person name="Joachim A."/>
        </authorList>
    </citation>
    <scope>NUCLEOTIDE SEQUENCE [LARGE SCALE GENOMIC DNA]</scope>
    <source>
        <strain evidence="3 4">Wien I</strain>
    </source>
</reference>
<comment type="caution">
    <text evidence="3">The sequence shown here is derived from an EMBL/GenBank/DDBJ whole genome shotgun (WGS) entry which is preliminary data.</text>
</comment>
<name>A0A2C6KUB3_9APIC</name>
<evidence type="ECO:0000313" key="3">
    <source>
        <dbReference type="EMBL" id="PHJ23810.1"/>
    </source>
</evidence>
<gene>
    <name evidence="3" type="ORF">CSUI_002341</name>
</gene>
<proteinExistence type="predicted"/>
<feature type="domain" description="SRS" evidence="2">
    <location>
        <begin position="72"/>
        <end position="155"/>
    </location>
</feature>
<sequence length="173" mass="19334">MRTQLTASVVFLVALLRHSGVGEAATDNRSLYKNVRKELQFKYGEYNVVFYTSPRGWGVQTENIARLEPGWKMALDCGPESTWSPNGAPKTNVCEGEQWTCSATKTFQQLFPSVDASHVWWTGGDGRNEPAIFHVPSNIGKPVTFSFKCANGKKEQPFIIHVVEKEIPEVAEK</sequence>